<feature type="region of interest" description="Disordered" evidence="2">
    <location>
        <begin position="23"/>
        <end position="168"/>
    </location>
</feature>
<dbReference type="InterPro" id="IPR029063">
    <property type="entry name" value="SAM-dependent_MTases_sf"/>
</dbReference>
<dbReference type="Pfam" id="PF13489">
    <property type="entry name" value="Methyltransf_23"/>
    <property type="match status" value="1"/>
</dbReference>
<dbReference type="InParanoid" id="A0A1J7JQT3"/>
<evidence type="ECO:0000256" key="3">
    <source>
        <dbReference type="SAM" id="SignalP"/>
    </source>
</evidence>
<dbReference type="SUPFAM" id="SSF53335">
    <property type="entry name" value="S-adenosyl-L-methionine-dependent methyltransferases"/>
    <property type="match status" value="1"/>
</dbReference>
<keyword evidence="5" id="KW-1185">Reference proteome</keyword>
<dbReference type="PANTHER" id="PTHR43591:SF24">
    <property type="entry name" value="2-METHOXY-6-POLYPRENYL-1,4-BENZOQUINOL METHYLASE, MITOCHONDRIAL"/>
    <property type="match status" value="1"/>
</dbReference>
<feature type="chain" id="PRO_5012701518" evidence="3">
    <location>
        <begin position="20"/>
        <end position="484"/>
    </location>
</feature>
<sequence>MARIFVTLLAALAIQQGLAAPVSSSSVAPQPPPPTHSTRPHPTFTETHSRGPRPTGHPTGTHSRTPRPSHTGTPKPPGHTTPTATFTLLPGPTDDAVVVGRQVDTSSVKPTLPTPPPRPTATRSHASRPPRPTGTGRPRPTGTGRPRPTRTGLPPRPTEPSPIEAHVGPGEEDEFIAEGWDLGSTASTSVTSSVYAHTFQNGRRYHAYKHGRYPIPNDDLEQNREDMKHALMLELTDGKLFYAPIGENAQKILDVGTGTGIWAIEVGDQYPSAEVLGLDLSPIQPQWVPPNVRFMIDDVEDEWLNGSDWDLVHFRSMSLILRNLPKVVDQAFKHLKPGGWIEFQESHGLPFCDDGTMKEDDIMKLYYETCQKAMGLFGYDLDLGSKVGEYLERAGFKNITCLRKKTPLGTWPKDKTMRLIGLYTKEAALTSIKSVMGKPFDALGISETEKAVWSAKIKASLKETSAHRYYHYYFWYAQKPEQGV</sequence>
<evidence type="ECO:0000313" key="5">
    <source>
        <dbReference type="Proteomes" id="UP000182658"/>
    </source>
</evidence>
<evidence type="ECO:0000313" key="4">
    <source>
        <dbReference type="EMBL" id="OIW31716.1"/>
    </source>
</evidence>
<comment type="similarity">
    <text evidence="1">Belongs to the methyltransferase superfamily. LaeA methyltransferase family.</text>
</comment>
<evidence type="ECO:0000256" key="1">
    <source>
        <dbReference type="ARBA" id="ARBA00038158"/>
    </source>
</evidence>
<dbReference type="PRINTS" id="PR01217">
    <property type="entry name" value="PRICHEXTENSN"/>
</dbReference>
<dbReference type="Gene3D" id="3.40.50.150">
    <property type="entry name" value="Vaccinia Virus protein VP39"/>
    <property type="match status" value="1"/>
</dbReference>
<name>A0A1J7JQT3_9PEZI</name>
<dbReference type="STRING" id="1408157.A0A1J7JQT3"/>
<keyword evidence="4" id="KW-0489">Methyltransferase</keyword>
<accession>A0A1J7JQT3</accession>
<keyword evidence="4" id="KW-0808">Transferase</keyword>
<dbReference type="GO" id="GO:0032259">
    <property type="term" value="P:methylation"/>
    <property type="evidence" value="ECO:0007669"/>
    <property type="project" value="UniProtKB-KW"/>
</dbReference>
<dbReference type="EMBL" id="KV875095">
    <property type="protein sequence ID" value="OIW31716.1"/>
    <property type="molecule type" value="Genomic_DNA"/>
</dbReference>
<dbReference type="CDD" id="cd02440">
    <property type="entry name" value="AdoMet_MTases"/>
    <property type="match status" value="1"/>
</dbReference>
<dbReference type="AlphaFoldDB" id="A0A1J7JQT3"/>
<gene>
    <name evidence="4" type="ORF">CONLIGDRAFT_572470</name>
</gene>
<organism evidence="4 5">
    <name type="scientific">Coniochaeta ligniaria NRRL 30616</name>
    <dbReference type="NCBI Taxonomy" id="1408157"/>
    <lineage>
        <taxon>Eukaryota</taxon>
        <taxon>Fungi</taxon>
        <taxon>Dikarya</taxon>
        <taxon>Ascomycota</taxon>
        <taxon>Pezizomycotina</taxon>
        <taxon>Sordariomycetes</taxon>
        <taxon>Sordariomycetidae</taxon>
        <taxon>Coniochaetales</taxon>
        <taxon>Coniochaetaceae</taxon>
        <taxon>Coniochaeta</taxon>
    </lineage>
</organism>
<dbReference type="Proteomes" id="UP000182658">
    <property type="component" value="Unassembled WGS sequence"/>
</dbReference>
<keyword evidence="3" id="KW-0732">Signal</keyword>
<dbReference type="GO" id="GO:0008168">
    <property type="term" value="F:methyltransferase activity"/>
    <property type="evidence" value="ECO:0007669"/>
    <property type="project" value="UniProtKB-KW"/>
</dbReference>
<feature type="signal peptide" evidence="3">
    <location>
        <begin position="1"/>
        <end position="19"/>
    </location>
</feature>
<protein>
    <submittedName>
        <fullName evidence="4">S-adenosyl-L-methionine-dependent methyltransferase</fullName>
    </submittedName>
</protein>
<dbReference type="OrthoDB" id="2013972at2759"/>
<feature type="compositionally biased region" description="Low complexity" evidence="2">
    <location>
        <begin position="133"/>
        <end position="153"/>
    </location>
</feature>
<reference evidence="4 5" key="1">
    <citation type="submission" date="2016-10" db="EMBL/GenBank/DDBJ databases">
        <title>Draft genome sequence of Coniochaeta ligniaria NRRL30616, a lignocellulolytic fungus for bioabatement of inhibitors in plant biomass hydrolysates.</title>
        <authorList>
            <consortium name="DOE Joint Genome Institute"/>
            <person name="Jimenez D.J."/>
            <person name="Hector R.E."/>
            <person name="Riley R."/>
            <person name="Sun H."/>
            <person name="Grigoriev I.V."/>
            <person name="Van Elsas J.D."/>
            <person name="Nichols N.N."/>
        </authorList>
    </citation>
    <scope>NUCLEOTIDE SEQUENCE [LARGE SCALE GENOMIC DNA]</scope>
    <source>
        <strain evidence="4 5">NRRL 30616</strain>
    </source>
</reference>
<proteinExistence type="inferred from homology"/>
<evidence type="ECO:0000256" key="2">
    <source>
        <dbReference type="SAM" id="MobiDB-lite"/>
    </source>
</evidence>
<dbReference type="PANTHER" id="PTHR43591">
    <property type="entry name" value="METHYLTRANSFERASE"/>
    <property type="match status" value="1"/>
</dbReference>